<accession>A0A151R203</accession>
<name>A0A151R203_CAJCA</name>
<dbReference type="Gramene" id="C.cajan_42079.t">
    <property type="protein sequence ID" value="C.cajan_42079.t.cds1"/>
    <property type="gene ID" value="C.cajan_42079"/>
</dbReference>
<dbReference type="OMA" id="IVEHAKC"/>
<feature type="domain" description="DUF659" evidence="1">
    <location>
        <begin position="1"/>
        <end position="42"/>
    </location>
</feature>
<protein>
    <recommendedName>
        <fullName evidence="1">DUF659 domain-containing protein</fullName>
    </recommendedName>
</protein>
<proteinExistence type="predicted"/>
<evidence type="ECO:0000259" key="1">
    <source>
        <dbReference type="Pfam" id="PF04937"/>
    </source>
</evidence>
<evidence type="ECO:0000313" key="2">
    <source>
        <dbReference type="EMBL" id="KYP36628.1"/>
    </source>
</evidence>
<dbReference type="AlphaFoldDB" id="A0A151R203"/>
<organism evidence="2 3">
    <name type="scientific">Cajanus cajan</name>
    <name type="common">Pigeon pea</name>
    <name type="synonym">Cajanus indicus</name>
    <dbReference type="NCBI Taxonomy" id="3821"/>
    <lineage>
        <taxon>Eukaryota</taxon>
        <taxon>Viridiplantae</taxon>
        <taxon>Streptophyta</taxon>
        <taxon>Embryophyta</taxon>
        <taxon>Tracheophyta</taxon>
        <taxon>Spermatophyta</taxon>
        <taxon>Magnoliopsida</taxon>
        <taxon>eudicotyledons</taxon>
        <taxon>Gunneridae</taxon>
        <taxon>Pentapetalae</taxon>
        <taxon>rosids</taxon>
        <taxon>fabids</taxon>
        <taxon>Fabales</taxon>
        <taxon>Fabaceae</taxon>
        <taxon>Papilionoideae</taxon>
        <taxon>50 kb inversion clade</taxon>
        <taxon>NPAAA clade</taxon>
        <taxon>indigoferoid/millettioid clade</taxon>
        <taxon>Phaseoleae</taxon>
        <taxon>Cajanus</taxon>
    </lineage>
</organism>
<sequence length="99" mass="11602">MLIQKRTKLLWSPCAAHCLDLNLEDIGELPVFYNIIANAKKITTCIYRHTWVLNLYRQYSNGRELARPAVTRFKTSYLTLNCIKQQKNALRSMFASEDY</sequence>
<dbReference type="InterPro" id="IPR012337">
    <property type="entry name" value="RNaseH-like_sf"/>
</dbReference>
<dbReference type="InterPro" id="IPR007021">
    <property type="entry name" value="DUF659"/>
</dbReference>
<dbReference type="Pfam" id="PF04937">
    <property type="entry name" value="DUF659"/>
    <property type="match status" value="1"/>
</dbReference>
<dbReference type="Proteomes" id="UP000075243">
    <property type="component" value="Unassembled WGS sequence"/>
</dbReference>
<dbReference type="EMBL" id="KQ484189">
    <property type="protein sequence ID" value="KYP36628.1"/>
    <property type="molecule type" value="Genomic_DNA"/>
</dbReference>
<dbReference type="SUPFAM" id="SSF53098">
    <property type="entry name" value="Ribonuclease H-like"/>
    <property type="match status" value="1"/>
</dbReference>
<keyword evidence="3" id="KW-1185">Reference proteome</keyword>
<dbReference type="PANTHER" id="PTHR32166:SF122">
    <property type="entry name" value="OS09G0499600 PROTEIN"/>
    <property type="match status" value="1"/>
</dbReference>
<gene>
    <name evidence="2" type="ORF">KK1_042246</name>
</gene>
<reference evidence="2" key="1">
    <citation type="journal article" date="2012" name="Nat. Biotechnol.">
        <title>Draft genome sequence of pigeonpea (Cajanus cajan), an orphan legume crop of resource-poor farmers.</title>
        <authorList>
            <person name="Varshney R.K."/>
            <person name="Chen W."/>
            <person name="Li Y."/>
            <person name="Bharti A.K."/>
            <person name="Saxena R.K."/>
            <person name="Schlueter J.A."/>
            <person name="Donoghue M.T."/>
            <person name="Azam S."/>
            <person name="Fan G."/>
            <person name="Whaley A.M."/>
            <person name="Farmer A.D."/>
            <person name="Sheridan J."/>
            <person name="Iwata A."/>
            <person name="Tuteja R."/>
            <person name="Penmetsa R.V."/>
            <person name="Wu W."/>
            <person name="Upadhyaya H.D."/>
            <person name="Yang S.P."/>
            <person name="Shah T."/>
            <person name="Saxena K.B."/>
            <person name="Michael T."/>
            <person name="McCombie W.R."/>
            <person name="Yang B."/>
            <person name="Zhang G."/>
            <person name="Yang H."/>
            <person name="Wang J."/>
            <person name="Spillane C."/>
            <person name="Cook D.R."/>
            <person name="May G.D."/>
            <person name="Xu X."/>
            <person name="Jackson S.A."/>
        </authorList>
    </citation>
    <scope>NUCLEOTIDE SEQUENCE [LARGE SCALE GENOMIC DNA]</scope>
</reference>
<dbReference type="PANTHER" id="PTHR32166">
    <property type="entry name" value="OSJNBA0013A04.12 PROTEIN"/>
    <property type="match status" value="1"/>
</dbReference>
<evidence type="ECO:0000313" key="3">
    <source>
        <dbReference type="Proteomes" id="UP000075243"/>
    </source>
</evidence>
<dbReference type="STRING" id="3821.A0A151R203"/>